<dbReference type="InterPro" id="IPR047715">
    <property type="entry name" value="EboA_dom"/>
</dbReference>
<protein>
    <submittedName>
        <fullName evidence="1">EboA domain-containing protein</fullName>
    </submittedName>
</protein>
<evidence type="ECO:0000313" key="2">
    <source>
        <dbReference type="Proteomes" id="UP000753961"/>
    </source>
</evidence>
<dbReference type="EMBL" id="JAHVHU010000004">
    <property type="protein sequence ID" value="MBY5957218.1"/>
    <property type="molecule type" value="Genomic_DNA"/>
</dbReference>
<keyword evidence="2" id="KW-1185">Reference proteome</keyword>
<dbReference type="Proteomes" id="UP000753961">
    <property type="component" value="Unassembled WGS sequence"/>
</dbReference>
<gene>
    <name evidence="1" type="ORF">KUV50_03660</name>
</gene>
<name>A0A953HMG6_9BACT</name>
<sequence length="277" mass="32193">MMPYINYIDDILKSECTEKEYEWIQTKSRQDPKAIRLAFVMAHRQISNVPVSAGRIKILDTPYSIDLSQWSRDQLGRTFLVLSLERGDANKFYDEVQTIFKTADNRESQAIYAAMSLFSSPSIWIQRATEAIRSNVGLIFDAMAFNNPFPAMHFDDVAWNQLVLKTIFSDKSIWRITGLAERRNEQLARTLSDFAHERWAAGRTLPADVWFLAAPFPGKRYWEDVETLLSSDAADNQNAGYLLWKEHNQSTPDHIKDSYEKYMTEMNRKDIRWSDLT</sequence>
<dbReference type="AlphaFoldDB" id="A0A953HMG6"/>
<reference evidence="1" key="1">
    <citation type="submission" date="2021-06" db="EMBL/GenBank/DDBJ databases">
        <title>44 bacteria genomes isolated from Dapeng, Shenzhen.</title>
        <authorList>
            <person name="Zheng W."/>
            <person name="Yu S."/>
            <person name="Huang Y."/>
        </authorList>
    </citation>
    <scope>NUCLEOTIDE SEQUENCE</scope>
    <source>
        <strain evidence="1">DP5N28-2</strain>
    </source>
</reference>
<dbReference type="NCBIfam" id="NF035938">
    <property type="entry name" value="EboA_domain"/>
    <property type="match status" value="1"/>
</dbReference>
<organism evidence="1 2">
    <name type="scientific">Membranihabitans marinus</name>
    <dbReference type="NCBI Taxonomy" id="1227546"/>
    <lineage>
        <taxon>Bacteria</taxon>
        <taxon>Pseudomonadati</taxon>
        <taxon>Bacteroidota</taxon>
        <taxon>Saprospiria</taxon>
        <taxon>Saprospirales</taxon>
        <taxon>Saprospiraceae</taxon>
        <taxon>Membranihabitans</taxon>
    </lineage>
</organism>
<comment type="caution">
    <text evidence="1">The sequence shown here is derived from an EMBL/GenBank/DDBJ whole genome shotgun (WGS) entry which is preliminary data.</text>
</comment>
<accession>A0A953HMG6</accession>
<proteinExistence type="predicted"/>
<dbReference type="RefSeq" id="WP_222578740.1">
    <property type="nucleotide sequence ID" value="NZ_JAHVHU010000004.1"/>
</dbReference>
<evidence type="ECO:0000313" key="1">
    <source>
        <dbReference type="EMBL" id="MBY5957218.1"/>
    </source>
</evidence>